<gene>
    <name evidence="1" type="ORF">PCOR1329_LOCUS64353</name>
</gene>
<protein>
    <submittedName>
        <fullName evidence="1">Uncharacterized protein</fullName>
    </submittedName>
</protein>
<reference evidence="1" key="1">
    <citation type="submission" date="2023-10" db="EMBL/GenBank/DDBJ databases">
        <authorList>
            <person name="Chen Y."/>
            <person name="Shah S."/>
            <person name="Dougan E. K."/>
            <person name="Thang M."/>
            <person name="Chan C."/>
        </authorList>
    </citation>
    <scope>NUCLEOTIDE SEQUENCE [LARGE SCALE GENOMIC DNA]</scope>
</reference>
<sequence length="350" mass="35744">MVGGSAAAAAGTPWMAAGGCPSAWRPSAWRAADIVVLGPTAARRAARRRLRDALDAALRARACVGEPGSWQDRELAARPALKLLSAGAAVPGAARRRRNAAWHAALAPAGCFAAAAGDGIAWAAAGPRLGASAAAPGPCRSAALRADADLFEPQVALAPGTWEVPLGDPAMQAKAFGDGLEAGLRLAASLPVQGNAVNQEIEEQQFGVLASAAPVVEHVTDMQDDSEIFELSGAEVSGVESVLVGVSAAGDGAAPPGPQTTSASISQSPISARGVYSQGHAAVSHVQEGLPMAQWGRWMPSQLPPDPGEGRLFDPCDDSELNQSSRRYQFGFGSFAGFYSDSDASEIFGV</sequence>
<dbReference type="Proteomes" id="UP001189429">
    <property type="component" value="Unassembled WGS sequence"/>
</dbReference>
<evidence type="ECO:0000313" key="2">
    <source>
        <dbReference type="Proteomes" id="UP001189429"/>
    </source>
</evidence>
<dbReference type="EMBL" id="CAUYUJ010018200">
    <property type="protein sequence ID" value="CAK0881545.1"/>
    <property type="molecule type" value="Genomic_DNA"/>
</dbReference>
<name>A0ABN9W9U1_9DINO</name>
<keyword evidence="2" id="KW-1185">Reference proteome</keyword>
<comment type="caution">
    <text evidence="1">The sequence shown here is derived from an EMBL/GenBank/DDBJ whole genome shotgun (WGS) entry which is preliminary data.</text>
</comment>
<proteinExistence type="predicted"/>
<accession>A0ABN9W9U1</accession>
<evidence type="ECO:0000313" key="1">
    <source>
        <dbReference type="EMBL" id="CAK0881545.1"/>
    </source>
</evidence>
<organism evidence="1 2">
    <name type="scientific">Prorocentrum cordatum</name>
    <dbReference type="NCBI Taxonomy" id="2364126"/>
    <lineage>
        <taxon>Eukaryota</taxon>
        <taxon>Sar</taxon>
        <taxon>Alveolata</taxon>
        <taxon>Dinophyceae</taxon>
        <taxon>Prorocentrales</taxon>
        <taxon>Prorocentraceae</taxon>
        <taxon>Prorocentrum</taxon>
    </lineage>
</organism>